<gene>
    <name evidence="2" type="ordered locus">Nther_1567</name>
</gene>
<proteinExistence type="predicted"/>
<dbReference type="RefSeq" id="WP_012448012.1">
    <property type="nucleotide sequence ID" value="NC_010718.1"/>
</dbReference>
<keyword evidence="1" id="KW-0472">Membrane</keyword>
<keyword evidence="3" id="KW-1185">Reference proteome</keyword>
<evidence type="ECO:0000313" key="2">
    <source>
        <dbReference type="EMBL" id="ACB85142.1"/>
    </source>
</evidence>
<keyword evidence="1" id="KW-1133">Transmembrane helix</keyword>
<evidence type="ECO:0000256" key="1">
    <source>
        <dbReference type="SAM" id="Phobius"/>
    </source>
</evidence>
<feature type="transmembrane region" description="Helical" evidence="1">
    <location>
        <begin position="130"/>
        <end position="152"/>
    </location>
</feature>
<accession>B2A4G5</accession>
<organism evidence="2 3">
    <name type="scientific">Natranaerobius thermophilus (strain ATCC BAA-1301 / DSM 18059 / JW/NM-WN-LF)</name>
    <dbReference type="NCBI Taxonomy" id="457570"/>
    <lineage>
        <taxon>Bacteria</taxon>
        <taxon>Bacillati</taxon>
        <taxon>Bacillota</taxon>
        <taxon>Clostridia</taxon>
        <taxon>Natranaerobiales</taxon>
        <taxon>Natranaerobiaceae</taxon>
        <taxon>Natranaerobius</taxon>
    </lineage>
</organism>
<dbReference type="AlphaFoldDB" id="B2A4G5"/>
<reference evidence="2 3" key="2">
    <citation type="journal article" date="2011" name="J. Bacteriol.">
        <title>Complete genome sequence of the anaerobic, halophilic alkalithermophile Natranaerobius thermophilus JW/NM-WN-LF.</title>
        <authorList>
            <person name="Zhao B."/>
            <person name="Mesbah N.M."/>
            <person name="Dalin E."/>
            <person name="Goodwin L."/>
            <person name="Nolan M."/>
            <person name="Pitluck S."/>
            <person name="Chertkov O."/>
            <person name="Brettin T.S."/>
            <person name="Han J."/>
            <person name="Larimer F.W."/>
            <person name="Land M.L."/>
            <person name="Hauser L."/>
            <person name="Kyrpides N."/>
            <person name="Wiegel J."/>
        </authorList>
    </citation>
    <scope>NUCLEOTIDE SEQUENCE [LARGE SCALE GENOMIC DNA]</scope>
    <source>
        <strain evidence="3">ATCC BAA-1301 / DSM 18059 / JW/NM-WN-LF</strain>
    </source>
</reference>
<dbReference type="HOGENOM" id="CLU_1141606_0_0_9"/>
<dbReference type="Proteomes" id="UP000001683">
    <property type="component" value="Chromosome"/>
</dbReference>
<dbReference type="STRING" id="457570.Nther_1567"/>
<dbReference type="KEGG" id="nth:Nther_1567"/>
<feature type="transmembrane region" description="Helical" evidence="1">
    <location>
        <begin position="51"/>
        <end position="70"/>
    </location>
</feature>
<feature type="transmembrane region" description="Helical" evidence="1">
    <location>
        <begin position="211"/>
        <end position="233"/>
    </location>
</feature>
<dbReference type="EMBL" id="CP001034">
    <property type="protein sequence ID" value="ACB85142.1"/>
    <property type="molecule type" value="Genomic_DNA"/>
</dbReference>
<reference evidence="2 3" key="1">
    <citation type="submission" date="2008-04" db="EMBL/GenBank/DDBJ databases">
        <title>Complete sequence of chromosome of Natranaerobius thermophilus JW/NM-WN-LF.</title>
        <authorList>
            <consortium name="US DOE Joint Genome Institute"/>
            <person name="Copeland A."/>
            <person name="Lucas S."/>
            <person name="Lapidus A."/>
            <person name="Glavina del Rio T."/>
            <person name="Dalin E."/>
            <person name="Tice H."/>
            <person name="Bruce D."/>
            <person name="Goodwin L."/>
            <person name="Pitluck S."/>
            <person name="Chertkov O."/>
            <person name="Brettin T."/>
            <person name="Detter J.C."/>
            <person name="Han C."/>
            <person name="Kuske C.R."/>
            <person name="Schmutz J."/>
            <person name="Larimer F."/>
            <person name="Land M."/>
            <person name="Hauser L."/>
            <person name="Kyrpides N."/>
            <person name="Lykidis A."/>
            <person name="Mesbah N.M."/>
            <person name="Wiegel J."/>
        </authorList>
    </citation>
    <scope>NUCLEOTIDE SEQUENCE [LARGE SCALE GENOMIC DNA]</scope>
    <source>
        <strain evidence="3">ATCC BAA-1301 / DSM 18059 / JW/NM-WN-LF</strain>
    </source>
</reference>
<feature type="transmembrane region" description="Helical" evidence="1">
    <location>
        <begin position="21"/>
        <end position="39"/>
    </location>
</feature>
<protein>
    <submittedName>
        <fullName evidence="2">ABC-2 type transporter</fullName>
    </submittedName>
</protein>
<feature type="transmembrane region" description="Helical" evidence="1">
    <location>
        <begin position="164"/>
        <end position="191"/>
    </location>
</feature>
<dbReference type="InParanoid" id="B2A4G5"/>
<dbReference type="eggNOG" id="COG1680">
    <property type="taxonomic scope" value="Bacteria"/>
</dbReference>
<sequence length="243" mass="28253">MDKIMALTLFQFKIKLRQYTDLFYKIIFPVLLYLTFISGTPEENHDNLLPLFIVIVILINIILHYGSEFVRYRDLNFFVKYKLLGFKPLGVAMALYLNTLIFQLIGIAILSIIAIIVFEVSFPLLNLHNILIIFLIINFFQFSITFLLSSVFDEMEKYSPASQVVFYYQFFLGIFGIDIFTGTSRILLDIFNPIVHGLEAMLGAWTLEKSILHFPMEISILLGLSLVFCIIASRNFQWFKLKQ</sequence>
<keyword evidence="1" id="KW-0812">Transmembrane</keyword>
<name>B2A4G5_NATTJ</name>
<feature type="transmembrane region" description="Helical" evidence="1">
    <location>
        <begin position="91"/>
        <end position="118"/>
    </location>
</feature>
<evidence type="ECO:0000313" key="3">
    <source>
        <dbReference type="Proteomes" id="UP000001683"/>
    </source>
</evidence>
<dbReference type="OrthoDB" id="9774758at2"/>